<feature type="region of interest" description="Disordered" evidence="1">
    <location>
        <begin position="40"/>
        <end position="65"/>
    </location>
</feature>
<proteinExistence type="predicted"/>
<keyword evidence="4" id="KW-1185">Reference proteome</keyword>
<feature type="transmembrane region" description="Helical" evidence="2">
    <location>
        <begin position="7"/>
        <end position="31"/>
    </location>
</feature>
<evidence type="ECO:0000256" key="2">
    <source>
        <dbReference type="SAM" id="Phobius"/>
    </source>
</evidence>
<evidence type="ECO:0000313" key="4">
    <source>
        <dbReference type="Proteomes" id="UP000371041"/>
    </source>
</evidence>
<evidence type="ECO:0000256" key="1">
    <source>
        <dbReference type="SAM" id="MobiDB-lite"/>
    </source>
</evidence>
<sequence>MSTFGRIIGIVMLAGTGVAAAGIVLSGYSVFGVDAAPPPPTPTTVTVTPEQSKAAPPEEVAGLQPGDSGALMDESMFVRTFDADTGNSVQLVQKPDEFLPPHITGVGPAEVLAFDIEWAHWDSEKAVGNCTVRVTGGGADPEVREGVRIVLDEPAEKDGVAQYTRYTFDWGDGEEPDVGDLTFSS</sequence>
<keyword evidence="2" id="KW-1133">Transmembrane helix</keyword>
<dbReference type="EMBL" id="CP045929">
    <property type="protein sequence ID" value="QGK71884.1"/>
    <property type="molecule type" value="Genomic_DNA"/>
</dbReference>
<dbReference type="RefSeq" id="WP_154078452.1">
    <property type="nucleotide sequence ID" value="NZ_CP045929.1"/>
</dbReference>
<dbReference type="Proteomes" id="UP000371041">
    <property type="component" value="Chromosome"/>
</dbReference>
<evidence type="ECO:0000313" key="3">
    <source>
        <dbReference type="EMBL" id="QGK71884.1"/>
    </source>
</evidence>
<gene>
    <name evidence="3" type="ORF">GIY23_22395</name>
</gene>
<organism evidence="3 4">
    <name type="scientific">Allosaccharopolyspora coralli</name>
    <dbReference type="NCBI Taxonomy" id="2665642"/>
    <lineage>
        <taxon>Bacteria</taxon>
        <taxon>Bacillati</taxon>
        <taxon>Actinomycetota</taxon>
        <taxon>Actinomycetes</taxon>
        <taxon>Pseudonocardiales</taxon>
        <taxon>Pseudonocardiaceae</taxon>
        <taxon>Allosaccharopolyspora</taxon>
    </lineage>
</organism>
<name>A0A5Q3QF66_9PSEU</name>
<dbReference type="AlphaFoldDB" id="A0A5Q3QF66"/>
<dbReference type="KEGG" id="sace:GIY23_22395"/>
<keyword evidence="2" id="KW-0812">Transmembrane</keyword>
<protein>
    <submittedName>
        <fullName evidence="3">Uncharacterized protein</fullName>
    </submittedName>
</protein>
<keyword evidence="2" id="KW-0472">Membrane</keyword>
<accession>A0A5Q3QF66</accession>
<reference evidence="4" key="1">
    <citation type="submission" date="2019-11" db="EMBL/GenBank/DDBJ databases">
        <title>The complete genome sequence of Saccharopolyspora sp. E2A.</title>
        <authorList>
            <person name="Zhang G."/>
        </authorList>
    </citation>
    <scope>NUCLEOTIDE SEQUENCE [LARGE SCALE GENOMIC DNA]</scope>
    <source>
        <strain evidence="4">E2A</strain>
    </source>
</reference>